<evidence type="ECO:0000256" key="11">
    <source>
        <dbReference type="ARBA" id="ARBA00023136"/>
    </source>
</evidence>
<evidence type="ECO:0000256" key="7">
    <source>
        <dbReference type="ARBA" id="ARBA00022777"/>
    </source>
</evidence>
<dbReference type="PRINTS" id="PR00344">
    <property type="entry name" value="BCTRLSENSOR"/>
</dbReference>
<keyword evidence="11 14" id="KW-0472">Membrane</keyword>
<dbReference type="InterPro" id="IPR036097">
    <property type="entry name" value="HisK_dim/P_sf"/>
</dbReference>
<dbReference type="GO" id="GO:0005886">
    <property type="term" value="C:plasma membrane"/>
    <property type="evidence" value="ECO:0007669"/>
    <property type="project" value="TreeGrafter"/>
</dbReference>
<protein>
    <recommendedName>
        <fullName evidence="13">Heme sensor protein HssS</fullName>
        <ecNumber evidence="3">2.7.13.3</ecNumber>
    </recommendedName>
</protein>
<gene>
    <name evidence="17" type="ORF">IAA62_02440</name>
</gene>
<evidence type="ECO:0000313" key="17">
    <source>
        <dbReference type="EMBL" id="HIV01395.1"/>
    </source>
</evidence>
<comment type="caution">
    <text evidence="17">The sequence shown here is derived from an EMBL/GenBank/DDBJ whole genome shotgun (WGS) entry which is preliminary data.</text>
</comment>
<comment type="catalytic activity">
    <reaction evidence="1">
        <text>ATP + protein L-histidine = ADP + protein N-phospho-L-histidine.</text>
        <dbReference type="EC" id="2.7.13.3"/>
    </reaction>
</comment>
<feature type="domain" description="Histidine kinase" evidence="15">
    <location>
        <begin position="136"/>
        <end position="350"/>
    </location>
</feature>
<evidence type="ECO:0000256" key="9">
    <source>
        <dbReference type="ARBA" id="ARBA00023012"/>
    </source>
</evidence>
<evidence type="ECO:0000259" key="15">
    <source>
        <dbReference type="PROSITE" id="PS50109"/>
    </source>
</evidence>
<evidence type="ECO:0000256" key="10">
    <source>
        <dbReference type="ARBA" id="ARBA00023026"/>
    </source>
</evidence>
<dbReference type="CDD" id="cd06225">
    <property type="entry name" value="HAMP"/>
    <property type="match status" value="1"/>
</dbReference>
<keyword evidence="5" id="KW-0808">Transferase</keyword>
<dbReference type="EMBL" id="DVOJ01000008">
    <property type="protein sequence ID" value="HIV01395.1"/>
    <property type="molecule type" value="Genomic_DNA"/>
</dbReference>
<dbReference type="InterPro" id="IPR036890">
    <property type="entry name" value="HATPase_C_sf"/>
</dbReference>
<feature type="transmembrane region" description="Helical" evidence="14">
    <location>
        <begin position="49"/>
        <end position="72"/>
    </location>
</feature>
<dbReference type="PANTHER" id="PTHR45528:SF11">
    <property type="entry name" value="HISTIDINE KINASE"/>
    <property type="match status" value="1"/>
</dbReference>
<evidence type="ECO:0000256" key="4">
    <source>
        <dbReference type="ARBA" id="ARBA00022553"/>
    </source>
</evidence>
<evidence type="ECO:0000256" key="12">
    <source>
        <dbReference type="ARBA" id="ARBA00037219"/>
    </source>
</evidence>
<comment type="subcellular location">
    <subcellularLocation>
        <location evidence="2">Membrane</location>
        <topology evidence="2">Multi-pass membrane protein</topology>
    </subcellularLocation>
</comment>
<organism evidence="17 18">
    <name type="scientific">Candidatus Caccopulliclostridium gallistercoris</name>
    <dbReference type="NCBI Taxonomy" id="2840719"/>
    <lineage>
        <taxon>Bacteria</taxon>
        <taxon>Bacillati</taxon>
        <taxon>Bacillota</taxon>
        <taxon>Clostridia</taxon>
        <taxon>Candidatus Caccopulliclostridium</taxon>
    </lineage>
</organism>
<dbReference type="EC" id="2.7.13.3" evidence="3"/>
<keyword evidence="4" id="KW-0597">Phosphoprotein</keyword>
<reference evidence="17" key="1">
    <citation type="submission" date="2020-10" db="EMBL/GenBank/DDBJ databases">
        <authorList>
            <person name="Gilroy R."/>
        </authorList>
    </citation>
    <scope>NUCLEOTIDE SEQUENCE</scope>
    <source>
        <strain evidence="17">CHK186-9395</strain>
    </source>
</reference>
<dbReference type="InterPro" id="IPR004358">
    <property type="entry name" value="Sig_transdc_His_kin-like_C"/>
</dbReference>
<dbReference type="SUPFAM" id="SSF47384">
    <property type="entry name" value="Homodimeric domain of signal transducing histidine kinase"/>
    <property type="match status" value="1"/>
</dbReference>
<reference evidence="17" key="2">
    <citation type="journal article" date="2021" name="PeerJ">
        <title>Extensive microbial diversity within the chicken gut microbiome revealed by metagenomics and culture.</title>
        <authorList>
            <person name="Gilroy R."/>
            <person name="Ravi A."/>
            <person name="Getino M."/>
            <person name="Pursley I."/>
            <person name="Horton D.L."/>
            <person name="Alikhan N.F."/>
            <person name="Baker D."/>
            <person name="Gharbi K."/>
            <person name="Hall N."/>
            <person name="Watson M."/>
            <person name="Adriaenssens E.M."/>
            <person name="Foster-Nyarko E."/>
            <person name="Jarju S."/>
            <person name="Secka A."/>
            <person name="Antonio M."/>
            <person name="Oren A."/>
            <person name="Chaudhuri R.R."/>
            <person name="La Ragione R."/>
            <person name="Hildebrand F."/>
            <person name="Pallen M.J."/>
        </authorList>
    </citation>
    <scope>NUCLEOTIDE SEQUENCE</scope>
    <source>
        <strain evidence="17">CHK186-9395</strain>
    </source>
</reference>
<evidence type="ECO:0000256" key="5">
    <source>
        <dbReference type="ARBA" id="ARBA00022679"/>
    </source>
</evidence>
<dbReference type="PROSITE" id="PS50109">
    <property type="entry name" value="HIS_KIN"/>
    <property type="match status" value="1"/>
</dbReference>
<accession>A0A9D1NE54</accession>
<evidence type="ECO:0000313" key="18">
    <source>
        <dbReference type="Proteomes" id="UP000886861"/>
    </source>
</evidence>
<dbReference type="CDD" id="cd00075">
    <property type="entry name" value="HATPase"/>
    <property type="match status" value="1"/>
</dbReference>
<dbReference type="InterPro" id="IPR050398">
    <property type="entry name" value="HssS/ArlS-like"/>
</dbReference>
<evidence type="ECO:0000256" key="2">
    <source>
        <dbReference type="ARBA" id="ARBA00004141"/>
    </source>
</evidence>
<dbReference type="InterPro" id="IPR003661">
    <property type="entry name" value="HisK_dim/P_dom"/>
</dbReference>
<dbReference type="InterPro" id="IPR003594">
    <property type="entry name" value="HATPase_dom"/>
</dbReference>
<comment type="function">
    <text evidence="12">Member of the two-component regulatory system HssS/HssR involved in intracellular heme homeostasis and tempering of staphylococcal virulence. HssS functions as a heme sensor histidine kinase which is autophosphorylated at a histidine residue and transfers its phosphate group to an aspartate residue of HssR. HssR/HssS activates the expression of hrtAB, an efflux pump, in response to extracellular heme, hemin, hemoglobin or blood.</text>
</comment>
<evidence type="ECO:0000256" key="1">
    <source>
        <dbReference type="ARBA" id="ARBA00000085"/>
    </source>
</evidence>
<dbReference type="SUPFAM" id="SSF55874">
    <property type="entry name" value="ATPase domain of HSP90 chaperone/DNA topoisomerase II/histidine kinase"/>
    <property type="match status" value="1"/>
</dbReference>
<dbReference type="Gene3D" id="1.10.287.130">
    <property type="match status" value="1"/>
</dbReference>
<dbReference type="SMART" id="SM00388">
    <property type="entry name" value="HisKA"/>
    <property type="match status" value="1"/>
</dbReference>
<evidence type="ECO:0000256" key="8">
    <source>
        <dbReference type="ARBA" id="ARBA00022989"/>
    </source>
</evidence>
<dbReference type="Pfam" id="PF02518">
    <property type="entry name" value="HATPase_c"/>
    <property type="match status" value="1"/>
</dbReference>
<feature type="transmembrane region" description="Helical" evidence="14">
    <location>
        <begin position="12"/>
        <end position="37"/>
    </location>
</feature>
<feature type="domain" description="HAMP" evidence="16">
    <location>
        <begin position="73"/>
        <end position="128"/>
    </location>
</feature>
<dbReference type="SMART" id="SM00387">
    <property type="entry name" value="HATPase_c"/>
    <property type="match status" value="1"/>
</dbReference>
<dbReference type="Gene3D" id="3.30.565.10">
    <property type="entry name" value="Histidine kinase-like ATPase, C-terminal domain"/>
    <property type="match status" value="1"/>
</dbReference>
<proteinExistence type="predicted"/>
<dbReference type="Pfam" id="PF00512">
    <property type="entry name" value="HisKA"/>
    <property type="match status" value="1"/>
</dbReference>
<evidence type="ECO:0000256" key="13">
    <source>
        <dbReference type="ARBA" id="ARBA00040841"/>
    </source>
</evidence>
<keyword evidence="8 14" id="KW-1133">Transmembrane helix</keyword>
<dbReference type="InterPro" id="IPR003660">
    <property type="entry name" value="HAMP_dom"/>
</dbReference>
<sequence length="358" mass="40551">MKKHDKVKFSLIIQFTWIIFISFLISMLIVLFATAIMRWAGIDFRAFNTILILVFGFAVSLILGTLFAVLFFKRTVNLADDLKMALKRISKGDYSVRLENTSDNKDGILYDVIENFNKMVEELDSVTILRNDFISNFSHEFKTPIVSIKGYAELIKNGKNLTEEQKQEYLQVIIDESRRLSNLASSTLLMSKLDSQTSLTETSVFSVNEQLKQCVLVLDNEFKAKNLEVKIKLGKMRVDASVDMLQQVWINLLTNAIKYTPENGIIRITSTELEKEYIVSISDNGMGMNEETLKHIFDKYYQGDNSHSTSGNGLGLSIAKRIVELSGGKIEASSTEGKGTTFSVRLPKLKEDYFPARP</sequence>
<evidence type="ECO:0000256" key="6">
    <source>
        <dbReference type="ARBA" id="ARBA00022692"/>
    </source>
</evidence>
<evidence type="ECO:0000256" key="14">
    <source>
        <dbReference type="SAM" id="Phobius"/>
    </source>
</evidence>
<evidence type="ECO:0000256" key="3">
    <source>
        <dbReference type="ARBA" id="ARBA00012438"/>
    </source>
</evidence>
<dbReference type="Proteomes" id="UP000886861">
    <property type="component" value="Unassembled WGS sequence"/>
</dbReference>
<dbReference type="Gene3D" id="6.10.340.10">
    <property type="match status" value="1"/>
</dbReference>
<dbReference type="PANTHER" id="PTHR45528">
    <property type="entry name" value="SENSOR HISTIDINE KINASE CPXA"/>
    <property type="match status" value="1"/>
</dbReference>
<evidence type="ECO:0000259" key="16">
    <source>
        <dbReference type="PROSITE" id="PS50885"/>
    </source>
</evidence>
<dbReference type="AlphaFoldDB" id="A0A9D1NE54"/>
<name>A0A9D1NE54_9FIRM</name>
<dbReference type="CDD" id="cd00082">
    <property type="entry name" value="HisKA"/>
    <property type="match status" value="1"/>
</dbReference>
<dbReference type="FunFam" id="1.10.287.130:FF:000001">
    <property type="entry name" value="Two-component sensor histidine kinase"/>
    <property type="match status" value="1"/>
</dbReference>
<keyword evidence="9" id="KW-0902">Two-component regulatory system</keyword>
<keyword evidence="7 17" id="KW-0418">Kinase</keyword>
<dbReference type="InterPro" id="IPR005467">
    <property type="entry name" value="His_kinase_dom"/>
</dbReference>
<keyword evidence="6 14" id="KW-0812">Transmembrane</keyword>
<dbReference type="FunFam" id="3.30.565.10:FF:000006">
    <property type="entry name" value="Sensor histidine kinase WalK"/>
    <property type="match status" value="1"/>
</dbReference>
<keyword evidence="10" id="KW-0843">Virulence</keyword>
<dbReference type="GO" id="GO:0000155">
    <property type="term" value="F:phosphorelay sensor kinase activity"/>
    <property type="evidence" value="ECO:0007669"/>
    <property type="project" value="InterPro"/>
</dbReference>
<dbReference type="PROSITE" id="PS50885">
    <property type="entry name" value="HAMP"/>
    <property type="match status" value="1"/>
</dbReference>